<reference evidence="2" key="1">
    <citation type="journal article" date="2021" name="Proc. Natl. Acad. Sci. U.S.A.">
        <title>A Catalog of Tens of Thousands of Viruses from Human Metagenomes Reveals Hidden Associations with Chronic Diseases.</title>
        <authorList>
            <person name="Tisza M.J."/>
            <person name="Buck C.B."/>
        </authorList>
    </citation>
    <scope>NUCLEOTIDE SEQUENCE</scope>
    <source>
        <strain evidence="2">CtiMP24</strain>
    </source>
</reference>
<evidence type="ECO:0000313" key="2">
    <source>
        <dbReference type="EMBL" id="DAE00012.1"/>
    </source>
</evidence>
<accession>A0A8S5P1B7</accession>
<protein>
    <submittedName>
        <fullName evidence="2">50S ribosomal protein L19</fullName>
    </submittedName>
</protein>
<sequence length="194" mass="22617">MKTTRQAEFLKMFPNWSMDIDWCPMKFDKHQKSKKCITGDYCQKCRKLYWLSEIEVPDEVERLLQEMQQPQGQEAKLDNGKMRISIVPLQIISDIAEVREYGIAKYKDPDNWRRVDVERYANALFRHFAAFLRDPRSADAESGLEHYKHMACNMAFICELMAGRRRIDNVNRCAACGEVIPEGLQICKSCAAKN</sequence>
<dbReference type="Pfam" id="PF18909">
    <property type="entry name" value="dGTP_diPhyd_N"/>
    <property type="match status" value="1"/>
</dbReference>
<feature type="domain" description="dATP/dGTP diphosphohydrolase N-terminal" evidence="1">
    <location>
        <begin position="72"/>
        <end position="168"/>
    </location>
</feature>
<dbReference type="InterPro" id="IPR044038">
    <property type="entry name" value="dATP/dGTP_diPOhydrolase_N"/>
</dbReference>
<dbReference type="EMBL" id="BK015297">
    <property type="protein sequence ID" value="DAE00012.1"/>
    <property type="molecule type" value="Genomic_DNA"/>
</dbReference>
<keyword evidence="2" id="KW-0687">Ribonucleoprotein</keyword>
<proteinExistence type="predicted"/>
<name>A0A8S5P1B7_9CAUD</name>
<organism evidence="2">
    <name type="scientific">Siphoviridae sp. ctiMP24</name>
    <dbReference type="NCBI Taxonomy" id="2825621"/>
    <lineage>
        <taxon>Viruses</taxon>
        <taxon>Duplodnaviria</taxon>
        <taxon>Heunggongvirae</taxon>
        <taxon>Uroviricota</taxon>
        <taxon>Caudoviricetes</taxon>
    </lineage>
</organism>
<evidence type="ECO:0000259" key="1">
    <source>
        <dbReference type="Pfam" id="PF18909"/>
    </source>
</evidence>
<keyword evidence="2" id="KW-0689">Ribosomal protein</keyword>